<name>A0A072PSS0_9EURO</name>
<gene>
    <name evidence="2" type="ORF">A1O9_06501</name>
</gene>
<comment type="caution">
    <text evidence="2">The sequence shown here is derived from an EMBL/GenBank/DDBJ whole genome shotgun (WGS) entry which is preliminary data.</text>
</comment>
<evidence type="ECO:0000313" key="3">
    <source>
        <dbReference type="Proteomes" id="UP000027920"/>
    </source>
</evidence>
<reference evidence="2 3" key="1">
    <citation type="submission" date="2013-03" db="EMBL/GenBank/DDBJ databases">
        <title>The Genome Sequence of Exophiala aquamarina CBS 119918.</title>
        <authorList>
            <consortium name="The Broad Institute Genomics Platform"/>
            <person name="Cuomo C."/>
            <person name="de Hoog S."/>
            <person name="Gorbushina A."/>
            <person name="Walker B."/>
            <person name="Young S.K."/>
            <person name="Zeng Q."/>
            <person name="Gargeya S."/>
            <person name="Fitzgerald M."/>
            <person name="Haas B."/>
            <person name="Abouelleil A."/>
            <person name="Allen A.W."/>
            <person name="Alvarado L."/>
            <person name="Arachchi H.M."/>
            <person name="Berlin A.M."/>
            <person name="Chapman S.B."/>
            <person name="Gainer-Dewar J."/>
            <person name="Goldberg J."/>
            <person name="Griggs A."/>
            <person name="Gujja S."/>
            <person name="Hansen M."/>
            <person name="Howarth C."/>
            <person name="Imamovic A."/>
            <person name="Ireland A."/>
            <person name="Larimer J."/>
            <person name="McCowan C."/>
            <person name="Murphy C."/>
            <person name="Pearson M."/>
            <person name="Poon T.W."/>
            <person name="Priest M."/>
            <person name="Roberts A."/>
            <person name="Saif S."/>
            <person name="Shea T."/>
            <person name="Sisk P."/>
            <person name="Sykes S."/>
            <person name="Wortman J."/>
            <person name="Nusbaum C."/>
            <person name="Birren B."/>
        </authorList>
    </citation>
    <scope>NUCLEOTIDE SEQUENCE [LARGE SCALE GENOMIC DNA]</scope>
    <source>
        <strain evidence="2 3">CBS 119918</strain>
    </source>
</reference>
<dbReference type="VEuPathDB" id="FungiDB:A1O9_06501"/>
<dbReference type="HOGENOM" id="CLU_2277490_0_0_1"/>
<feature type="region of interest" description="Disordered" evidence="1">
    <location>
        <begin position="1"/>
        <end position="39"/>
    </location>
</feature>
<proteinExistence type="predicted"/>
<dbReference type="STRING" id="1182545.A0A072PSS0"/>
<keyword evidence="3" id="KW-1185">Reference proteome</keyword>
<accession>A0A072PSS0</accession>
<feature type="compositionally biased region" description="Polar residues" evidence="1">
    <location>
        <begin position="11"/>
        <end position="33"/>
    </location>
</feature>
<protein>
    <submittedName>
        <fullName evidence="2">Uncharacterized protein</fullName>
    </submittedName>
</protein>
<evidence type="ECO:0000313" key="2">
    <source>
        <dbReference type="EMBL" id="KEF58575.1"/>
    </source>
</evidence>
<evidence type="ECO:0000256" key="1">
    <source>
        <dbReference type="SAM" id="MobiDB-lite"/>
    </source>
</evidence>
<dbReference type="Proteomes" id="UP000027920">
    <property type="component" value="Unassembled WGS sequence"/>
</dbReference>
<sequence>MAQLSPAIESGSATLASNNPFRNRVSPTSTSPSLGPIGLATTTNPFLDASEITLAGSATKTSPASLAANPKPAAANTTADIFVRLNPAVSLVYPSNVQPRPV</sequence>
<dbReference type="RefSeq" id="XP_013261165.1">
    <property type="nucleotide sequence ID" value="XM_013405711.1"/>
</dbReference>
<dbReference type="GeneID" id="25281418"/>
<dbReference type="AlphaFoldDB" id="A0A072PSS0"/>
<organism evidence="2 3">
    <name type="scientific">Exophiala aquamarina CBS 119918</name>
    <dbReference type="NCBI Taxonomy" id="1182545"/>
    <lineage>
        <taxon>Eukaryota</taxon>
        <taxon>Fungi</taxon>
        <taxon>Dikarya</taxon>
        <taxon>Ascomycota</taxon>
        <taxon>Pezizomycotina</taxon>
        <taxon>Eurotiomycetes</taxon>
        <taxon>Chaetothyriomycetidae</taxon>
        <taxon>Chaetothyriales</taxon>
        <taxon>Herpotrichiellaceae</taxon>
        <taxon>Exophiala</taxon>
    </lineage>
</organism>
<dbReference type="EMBL" id="AMGV01000004">
    <property type="protein sequence ID" value="KEF58575.1"/>
    <property type="molecule type" value="Genomic_DNA"/>
</dbReference>